<comment type="caution">
    <text evidence="3">The sequence shown here is derived from an EMBL/GenBank/DDBJ whole genome shotgun (WGS) entry which is preliminary data.</text>
</comment>
<keyword evidence="4" id="KW-1185">Reference proteome</keyword>
<dbReference type="PROSITE" id="PS51677">
    <property type="entry name" value="NODB"/>
    <property type="match status" value="1"/>
</dbReference>
<feature type="transmembrane region" description="Helical" evidence="1">
    <location>
        <begin position="21"/>
        <end position="41"/>
    </location>
</feature>
<accession>A0ABR9M4K3</accession>
<dbReference type="RefSeq" id="WP_192788147.1">
    <property type="nucleotide sequence ID" value="NZ_JADBEK010000001.1"/>
</dbReference>
<protein>
    <submittedName>
        <fullName evidence="3">Peptidoglycan/xylan/chitin deacetylase (PgdA/CDA1 family)</fullName>
    </submittedName>
</protein>
<evidence type="ECO:0000313" key="3">
    <source>
        <dbReference type="EMBL" id="MBE1587822.1"/>
    </source>
</evidence>
<dbReference type="PANTHER" id="PTHR10587">
    <property type="entry name" value="GLYCOSYL TRANSFERASE-RELATED"/>
    <property type="match status" value="1"/>
</dbReference>
<dbReference type="EMBL" id="JADBEK010000001">
    <property type="protein sequence ID" value="MBE1587822.1"/>
    <property type="molecule type" value="Genomic_DNA"/>
</dbReference>
<evidence type="ECO:0000313" key="4">
    <source>
        <dbReference type="Proteomes" id="UP000633509"/>
    </source>
</evidence>
<evidence type="ECO:0000259" key="2">
    <source>
        <dbReference type="PROSITE" id="PS51677"/>
    </source>
</evidence>
<gene>
    <name evidence="3" type="ORF">H4W80_006080</name>
</gene>
<proteinExistence type="predicted"/>
<keyword evidence="1" id="KW-1133">Transmembrane helix</keyword>
<keyword evidence="1" id="KW-0812">Transmembrane</keyword>
<reference evidence="3 4" key="1">
    <citation type="submission" date="2020-10" db="EMBL/GenBank/DDBJ databases">
        <title>Sequencing the genomes of 1000 actinobacteria strains.</title>
        <authorList>
            <person name="Klenk H.-P."/>
        </authorList>
    </citation>
    <scope>NUCLEOTIDE SEQUENCE [LARGE SCALE GENOMIC DNA]</scope>
    <source>
        <strain evidence="3 4">DSM 43173</strain>
    </source>
</reference>
<dbReference type="Gene3D" id="3.20.20.370">
    <property type="entry name" value="Glycoside hydrolase/deacetylase"/>
    <property type="match status" value="1"/>
</dbReference>
<keyword evidence="1" id="KW-0472">Membrane</keyword>
<evidence type="ECO:0000256" key="1">
    <source>
        <dbReference type="SAM" id="Phobius"/>
    </source>
</evidence>
<dbReference type="SUPFAM" id="SSF88713">
    <property type="entry name" value="Glycoside hydrolase/deacetylase"/>
    <property type="match status" value="1"/>
</dbReference>
<dbReference type="Proteomes" id="UP000633509">
    <property type="component" value="Unassembled WGS sequence"/>
</dbReference>
<sequence>MIAHSSGKRSSPATPRRRWRIVLPAVMAVLLLAAFALYRLANARTFQLAGQLTARVETSEKVVALTFDDGPDEHTQEILDLLQKEKVRATFFVVGSHLQARPQDGRALVTAGHELANHTYTHRRMVFVAPGTVADEIERTDALIRTAGQRGTIYFRPPTGKKLLTLPLYLADHDRHTIMWDIEPDSGRTPTPAELVTEVRAQARPGSIILLHPWYASGANTRAAIGQLIAALRGDGYRFVTVSELLG</sequence>
<dbReference type="Pfam" id="PF01522">
    <property type="entry name" value="Polysacc_deac_1"/>
    <property type="match status" value="1"/>
</dbReference>
<dbReference type="InterPro" id="IPR050248">
    <property type="entry name" value="Polysacc_deacetylase_ArnD"/>
</dbReference>
<dbReference type="InterPro" id="IPR002509">
    <property type="entry name" value="NODB_dom"/>
</dbReference>
<name>A0ABR9M4K3_9ACTN</name>
<organism evidence="3 4">
    <name type="scientific">Nonomuraea angiospora</name>
    <dbReference type="NCBI Taxonomy" id="46172"/>
    <lineage>
        <taxon>Bacteria</taxon>
        <taxon>Bacillati</taxon>
        <taxon>Actinomycetota</taxon>
        <taxon>Actinomycetes</taxon>
        <taxon>Streptosporangiales</taxon>
        <taxon>Streptosporangiaceae</taxon>
        <taxon>Nonomuraea</taxon>
    </lineage>
</organism>
<dbReference type="InterPro" id="IPR011330">
    <property type="entry name" value="Glyco_hydro/deAcase_b/a-brl"/>
</dbReference>
<dbReference type="PANTHER" id="PTHR10587:SF125">
    <property type="entry name" value="POLYSACCHARIDE DEACETYLASE YHEN-RELATED"/>
    <property type="match status" value="1"/>
</dbReference>
<feature type="domain" description="NodB homology" evidence="2">
    <location>
        <begin position="61"/>
        <end position="240"/>
    </location>
</feature>